<protein>
    <submittedName>
        <fullName evidence="1">Uncharacterized protein</fullName>
    </submittedName>
</protein>
<proteinExistence type="predicted"/>
<dbReference type="AlphaFoldDB" id="A0A819VU32"/>
<gene>
    <name evidence="1" type="ORF">FNK824_LOCUS32004</name>
</gene>
<comment type="caution">
    <text evidence="1">The sequence shown here is derived from an EMBL/GenBank/DDBJ whole genome shotgun (WGS) entry which is preliminary data.</text>
</comment>
<accession>A0A819VU32</accession>
<dbReference type="EMBL" id="CAJOBE010010687">
    <property type="protein sequence ID" value="CAF4114349.1"/>
    <property type="molecule type" value="Genomic_DNA"/>
</dbReference>
<feature type="non-terminal residue" evidence="1">
    <location>
        <position position="1"/>
    </location>
</feature>
<name>A0A819VU32_9BILA</name>
<evidence type="ECO:0000313" key="1">
    <source>
        <dbReference type="EMBL" id="CAF4114349.1"/>
    </source>
</evidence>
<evidence type="ECO:0000313" key="2">
    <source>
        <dbReference type="Proteomes" id="UP000663874"/>
    </source>
</evidence>
<organism evidence="1 2">
    <name type="scientific">Rotaria sordida</name>
    <dbReference type="NCBI Taxonomy" id="392033"/>
    <lineage>
        <taxon>Eukaryota</taxon>
        <taxon>Metazoa</taxon>
        <taxon>Spiralia</taxon>
        <taxon>Gnathifera</taxon>
        <taxon>Rotifera</taxon>
        <taxon>Eurotatoria</taxon>
        <taxon>Bdelloidea</taxon>
        <taxon>Philodinida</taxon>
        <taxon>Philodinidae</taxon>
        <taxon>Rotaria</taxon>
    </lineage>
</organism>
<sequence>RKSDKMTFADRCANQYFPFLSTTINDQHIQPSSILHES</sequence>
<reference evidence="1" key="1">
    <citation type="submission" date="2021-02" db="EMBL/GenBank/DDBJ databases">
        <authorList>
            <person name="Nowell W R."/>
        </authorList>
    </citation>
    <scope>NUCLEOTIDE SEQUENCE</scope>
</reference>
<dbReference type="Proteomes" id="UP000663874">
    <property type="component" value="Unassembled WGS sequence"/>
</dbReference>